<organism evidence="8 9">
    <name type="scientific">Effrenium voratum</name>
    <dbReference type="NCBI Taxonomy" id="2562239"/>
    <lineage>
        <taxon>Eukaryota</taxon>
        <taxon>Sar</taxon>
        <taxon>Alveolata</taxon>
        <taxon>Dinophyceae</taxon>
        <taxon>Suessiales</taxon>
        <taxon>Symbiodiniaceae</taxon>
        <taxon>Effrenium</taxon>
    </lineage>
</organism>
<keyword evidence="4" id="KW-0223">Dioxygenase</keyword>
<dbReference type="InterPro" id="IPR015943">
    <property type="entry name" value="WD40/YVTN_repeat-like_dom_sf"/>
</dbReference>
<evidence type="ECO:0000313" key="9">
    <source>
        <dbReference type="Proteomes" id="UP001178507"/>
    </source>
</evidence>
<feature type="domain" description="JmjC" evidence="6">
    <location>
        <begin position="523"/>
        <end position="563"/>
    </location>
</feature>
<evidence type="ECO:0000313" key="8">
    <source>
        <dbReference type="EMBL" id="CAJ1396158.1"/>
    </source>
</evidence>
<dbReference type="SUPFAM" id="SSF53335">
    <property type="entry name" value="S-adenosyl-L-methionine-dependent methyltransferases"/>
    <property type="match status" value="1"/>
</dbReference>
<comment type="caution">
    <text evidence="8">The sequence shown here is derived from an EMBL/GenBank/DDBJ whole genome shotgun (WGS) entry which is preliminary data.</text>
</comment>
<comment type="similarity">
    <text evidence="4">Belongs to the ROX family.</text>
</comment>
<keyword evidence="4" id="KW-0539">Nucleus</keyword>
<dbReference type="PANTHER" id="PTHR13096:SF9">
    <property type="entry name" value="BIFUNCTIONAL LYSINE-SPECIFIC DEMETHYLASE AND HISTIDYL-HYDROXYLASE"/>
    <property type="match status" value="1"/>
</dbReference>
<feature type="region of interest" description="Disordered" evidence="5">
    <location>
        <begin position="130"/>
        <end position="168"/>
    </location>
</feature>
<dbReference type="Pfam" id="PF00400">
    <property type="entry name" value="WD40"/>
    <property type="match status" value="1"/>
</dbReference>
<dbReference type="CDD" id="cd02440">
    <property type="entry name" value="AdoMet_MTases"/>
    <property type="match status" value="1"/>
</dbReference>
<sequence>MYVRQMEHTKGHTQTLTHGQWHPFRSELFLTSSLDGTMRMWDMTADPVGMDQVLPCVHVLKTVDKRNVCVGGGSGKQGGLFPTVCCYSPTDAKKIVAGCSDGSVQLFFDKADFLRGRIATLINARHASPGAVHAARQDPSCGRGAGQDHEAQRAHLAPSRRSSGGSGRALDLGCGRGRHSLVLLDLGYEVTAVDRDAAALEQLKLRAEAGGACERLRLAQIDVESSPANLGLFDVVLVVNYACRPLLPWILELVALGGLLIFEAWAEGNEDFAQAASPQALERLLRPNELLQAVLPSFTVLAYAHGLQEDYEGRDCVKQMICARRTGEGVTSQHPTHLLKRLLATTPDASFLKEPCFGKEWLHAAGAAPLLHFGVEELLHLLRGYDPKAARAEYLARMDSGAPRPALWGVSLVRRPTGATGATETMEEGKIQGFLQAAKLVTSQDVVERGQGWTMVVAQLQACDALQSFHQGLFAATGLSGGINAYLTPPGAIGKPPHVDDHDVLVLQLSGSKRWTLEDGKAAQVTLQTGDVLYLPQGLPHHAAAQEDPLPSLHLAVGLHRQPMAACSVLGALVTLRGRDGPVCGDVLPASLVEEMETRSASFGAFASGRRHWLQQLLSMHLPLVCALEPQNLEAGVLDQLAQELRGRCRELAVLIRDPGGSFGDAPGAARQRALLRAAAAGSETELEDIAQLPMQEFRELAGAAFWARREFVMDQHFTHNGSPTVPSAPAELEISELRPRPVAALLRGGVLRVNGRRWSVQGDALEAARLLLGDQAAAAARLPPAAVQRAARELLDAGALTCPKKEILRTSHSAAVTDIGFVPEGVESNLLITRTLESIRGSLDNTMKAHPSRGWGDWGVVQVWQRPSPVLLVSRKERR</sequence>
<accession>A0AA36NBE1</accession>
<keyword evidence="4" id="KW-0560">Oxidoreductase</keyword>
<evidence type="ECO:0000256" key="1">
    <source>
        <dbReference type="ARBA" id="ARBA00022723"/>
    </source>
</evidence>
<dbReference type="EMBL" id="CAUJNA010003220">
    <property type="protein sequence ID" value="CAJ1396158.1"/>
    <property type="molecule type" value="Genomic_DNA"/>
</dbReference>
<dbReference type="GO" id="GO:0051864">
    <property type="term" value="F:histone H3K36 demethylase activity"/>
    <property type="evidence" value="ECO:0007669"/>
    <property type="project" value="TreeGrafter"/>
</dbReference>
<evidence type="ECO:0000256" key="5">
    <source>
        <dbReference type="SAM" id="MobiDB-lite"/>
    </source>
</evidence>
<dbReference type="InterPro" id="IPR001680">
    <property type="entry name" value="WD40_rpt"/>
</dbReference>
<keyword evidence="3" id="KW-0853">WD repeat</keyword>
<dbReference type="GO" id="GO:0005730">
    <property type="term" value="C:nucleolus"/>
    <property type="evidence" value="ECO:0007669"/>
    <property type="project" value="TreeGrafter"/>
</dbReference>
<dbReference type="PROSITE" id="PS50082">
    <property type="entry name" value="WD_REPEATS_2"/>
    <property type="match status" value="1"/>
</dbReference>
<name>A0AA36NBE1_9DINO</name>
<evidence type="ECO:0000256" key="2">
    <source>
        <dbReference type="ARBA" id="ARBA00023004"/>
    </source>
</evidence>
<dbReference type="InterPro" id="IPR039994">
    <property type="entry name" value="NO66-like"/>
</dbReference>
<evidence type="ECO:0000256" key="3">
    <source>
        <dbReference type="PROSITE-ProRule" id="PRU00221"/>
    </source>
</evidence>
<feature type="domain" description="Methyltransferase" evidence="7">
    <location>
        <begin position="170"/>
        <end position="240"/>
    </location>
</feature>
<dbReference type="SUPFAM" id="SSF50978">
    <property type="entry name" value="WD40 repeat-like"/>
    <property type="match status" value="1"/>
</dbReference>
<evidence type="ECO:0000256" key="4">
    <source>
        <dbReference type="RuleBase" id="RU366061"/>
    </source>
</evidence>
<proteinExistence type="inferred from homology"/>
<feature type="repeat" description="WD" evidence="3">
    <location>
        <begin position="9"/>
        <end position="43"/>
    </location>
</feature>
<dbReference type="InterPro" id="IPR036322">
    <property type="entry name" value="WD40_repeat_dom_sf"/>
</dbReference>
<evidence type="ECO:0000259" key="6">
    <source>
        <dbReference type="Pfam" id="PF08007"/>
    </source>
</evidence>
<dbReference type="SMART" id="SM00320">
    <property type="entry name" value="WD40"/>
    <property type="match status" value="2"/>
</dbReference>
<dbReference type="InterPro" id="IPR041698">
    <property type="entry name" value="Methyltransf_25"/>
</dbReference>
<dbReference type="Gene3D" id="2.130.10.10">
    <property type="entry name" value="YVTN repeat-like/Quinoprotein amine dehydrogenase"/>
    <property type="match status" value="1"/>
</dbReference>
<dbReference type="InterPro" id="IPR003347">
    <property type="entry name" value="JmjC_dom"/>
</dbReference>
<keyword evidence="9" id="KW-1185">Reference proteome</keyword>
<keyword evidence="1 4" id="KW-0479">Metal-binding</keyword>
<dbReference type="Proteomes" id="UP001178507">
    <property type="component" value="Unassembled WGS sequence"/>
</dbReference>
<dbReference type="SUPFAM" id="SSF51197">
    <property type="entry name" value="Clavaminate synthase-like"/>
    <property type="match status" value="1"/>
</dbReference>
<keyword evidence="4" id="KW-0805">Transcription regulation</keyword>
<dbReference type="Pfam" id="PF08007">
    <property type="entry name" value="JmjC_2"/>
    <property type="match status" value="2"/>
</dbReference>
<dbReference type="Pfam" id="PF13649">
    <property type="entry name" value="Methyltransf_25"/>
    <property type="match status" value="1"/>
</dbReference>
<dbReference type="PANTHER" id="PTHR13096">
    <property type="entry name" value="MINA53 MYC INDUCED NUCLEAR ANTIGEN"/>
    <property type="match status" value="1"/>
</dbReference>
<protein>
    <recommendedName>
        <fullName evidence="4">Bifunctional lysine-specific demethylase and histidyl-hydroxylase</fullName>
        <ecNumber evidence="4">1.14.11.-</ecNumber>
    </recommendedName>
</protein>
<comment type="function">
    <text evidence="4">Oxygenase that can act as both a histone lysine demethylase and a ribosomal histidine hydroxylase.</text>
</comment>
<dbReference type="Gene3D" id="2.60.120.650">
    <property type="entry name" value="Cupin"/>
    <property type="match status" value="1"/>
</dbReference>
<dbReference type="GO" id="GO:0005506">
    <property type="term" value="F:iron ion binding"/>
    <property type="evidence" value="ECO:0007669"/>
    <property type="project" value="UniProtKB-UniRule"/>
</dbReference>
<evidence type="ECO:0000259" key="7">
    <source>
        <dbReference type="Pfam" id="PF13649"/>
    </source>
</evidence>
<dbReference type="InterPro" id="IPR029063">
    <property type="entry name" value="SAM-dependent_MTases_sf"/>
</dbReference>
<comment type="subcellular location">
    <subcellularLocation>
        <location evidence="4">Nucleus</location>
    </subcellularLocation>
</comment>
<comment type="cofactor">
    <cofactor evidence="4">
        <name>Fe(2+)</name>
        <dbReference type="ChEBI" id="CHEBI:29033"/>
    </cofactor>
    <text evidence="4">Binds 1 Fe(2+) ion per subunit.</text>
</comment>
<keyword evidence="2 4" id="KW-0408">Iron</keyword>
<keyword evidence="4" id="KW-0804">Transcription</keyword>
<dbReference type="GO" id="GO:0032453">
    <property type="term" value="F:histone H3K4 demethylase activity"/>
    <property type="evidence" value="ECO:0007669"/>
    <property type="project" value="TreeGrafter"/>
</dbReference>
<dbReference type="EC" id="1.14.11.-" evidence="4"/>
<reference evidence="8" key="1">
    <citation type="submission" date="2023-08" db="EMBL/GenBank/DDBJ databases">
        <authorList>
            <person name="Chen Y."/>
            <person name="Shah S."/>
            <person name="Dougan E. K."/>
            <person name="Thang M."/>
            <person name="Chan C."/>
        </authorList>
    </citation>
    <scope>NUCLEOTIDE SEQUENCE</scope>
</reference>
<dbReference type="PROSITE" id="PS50294">
    <property type="entry name" value="WD_REPEATS_REGION"/>
    <property type="match status" value="1"/>
</dbReference>
<gene>
    <name evidence="8" type="ORF">EVOR1521_LOCUS20431</name>
</gene>
<dbReference type="Gene3D" id="3.40.50.150">
    <property type="entry name" value="Vaccinia Virus protein VP39"/>
    <property type="match status" value="1"/>
</dbReference>
<feature type="domain" description="JmjC" evidence="6">
    <location>
        <begin position="481"/>
        <end position="519"/>
    </location>
</feature>
<dbReference type="AlphaFoldDB" id="A0AA36NBE1"/>